<dbReference type="InterPro" id="IPR055592">
    <property type="entry name" value="DUF7168"/>
</dbReference>
<dbReference type="PIRSF" id="PIRSF028111">
    <property type="entry name" value="UCP028111"/>
    <property type="match status" value="1"/>
</dbReference>
<accession>A0A9X2EN55</accession>
<sequence>MEEAILRKIKRCLALAKSSNPNEAATALRQAQTLMQKHGISKADVGASDVGSHISSAVGGGRTPPAYMAVLMNMVAGAFGAKCVYQTQFDNGKWRGVVEFFGLDGAPEIAAYAFEVLGRQLKSDRNAYVSGLNKRLKRTTKIRRGDLYAQGWVQAVSQKVVTHKCSPAERQAMASYEEKRWPNLETAEGRDTTTKARCHDMQAKLQGLIDGEKVDFHRGVRSTKRAALH</sequence>
<reference evidence="3" key="1">
    <citation type="journal article" date="2022" name="Arch. Microbiol.">
        <title>Microbulbifer okhotskensis sp. nov., isolated from a deep bottom sediment of the Okhotsk Sea.</title>
        <authorList>
            <person name="Romanenko L."/>
            <person name="Kurilenko V."/>
            <person name="Otstavnykh N."/>
            <person name="Velansky P."/>
            <person name="Isaeva M."/>
            <person name="Mikhailov V."/>
        </authorList>
    </citation>
    <scope>NUCLEOTIDE SEQUENCE</scope>
    <source>
        <strain evidence="3">OS29</strain>
    </source>
</reference>
<comment type="caution">
    <text evidence="3">The sequence shown here is derived from an EMBL/GenBank/DDBJ whole genome shotgun (WGS) entry which is preliminary data.</text>
</comment>
<dbReference type="Proteomes" id="UP001139028">
    <property type="component" value="Unassembled WGS sequence"/>
</dbReference>
<name>A0A9X2EN55_9GAMM</name>
<evidence type="ECO:0000259" key="1">
    <source>
        <dbReference type="Pfam" id="PF10979"/>
    </source>
</evidence>
<evidence type="ECO:0000313" key="4">
    <source>
        <dbReference type="Proteomes" id="UP001139028"/>
    </source>
</evidence>
<keyword evidence="4" id="KW-1185">Reference proteome</keyword>
<dbReference type="Pfam" id="PF23771">
    <property type="entry name" value="DUF7168"/>
    <property type="match status" value="1"/>
</dbReference>
<evidence type="ECO:0000313" key="3">
    <source>
        <dbReference type="EMBL" id="MCO1335332.1"/>
    </source>
</evidence>
<proteinExistence type="predicted"/>
<feature type="domain" description="DUF7168" evidence="2">
    <location>
        <begin position="48"/>
        <end position="191"/>
    </location>
</feature>
<dbReference type="InterPro" id="IPR016868">
    <property type="entry name" value="Phage_B3_Orf5"/>
</dbReference>
<gene>
    <name evidence="3" type="ORF">MO867_13420</name>
</gene>
<feature type="domain" description="DUF2786" evidence="1">
    <location>
        <begin position="5"/>
        <end position="41"/>
    </location>
</feature>
<organism evidence="3 4">
    <name type="scientific">Microbulbifer okhotskensis</name>
    <dbReference type="NCBI Taxonomy" id="2926617"/>
    <lineage>
        <taxon>Bacteria</taxon>
        <taxon>Pseudomonadati</taxon>
        <taxon>Pseudomonadota</taxon>
        <taxon>Gammaproteobacteria</taxon>
        <taxon>Cellvibrionales</taxon>
        <taxon>Microbulbiferaceae</taxon>
        <taxon>Microbulbifer</taxon>
    </lineage>
</organism>
<dbReference type="RefSeq" id="WP_252469251.1">
    <property type="nucleotide sequence ID" value="NZ_JALBWM010000059.1"/>
</dbReference>
<dbReference type="InterPro" id="IPR024498">
    <property type="entry name" value="DUF2786"/>
</dbReference>
<evidence type="ECO:0000259" key="2">
    <source>
        <dbReference type="Pfam" id="PF23771"/>
    </source>
</evidence>
<dbReference type="EMBL" id="JALBWM010000059">
    <property type="protein sequence ID" value="MCO1335332.1"/>
    <property type="molecule type" value="Genomic_DNA"/>
</dbReference>
<dbReference type="AlphaFoldDB" id="A0A9X2EN55"/>
<dbReference type="Pfam" id="PF10979">
    <property type="entry name" value="DUF2786"/>
    <property type="match status" value="1"/>
</dbReference>
<protein>
    <submittedName>
        <fullName evidence="3">DUF2786 domain-containing protein</fullName>
    </submittedName>
</protein>